<accession>A0A4P9XEW3</accession>
<keyword evidence="3" id="KW-1185">Reference proteome</keyword>
<feature type="compositionally biased region" description="Polar residues" evidence="1">
    <location>
        <begin position="92"/>
        <end position="102"/>
    </location>
</feature>
<protein>
    <submittedName>
        <fullName evidence="2">Uncharacterized protein</fullName>
    </submittedName>
</protein>
<feature type="region of interest" description="Disordered" evidence="1">
    <location>
        <begin position="84"/>
        <end position="130"/>
    </location>
</feature>
<sequence>MTRFWQKNREKDTSTRWNAISADVIRLAQSVFAKEPIPFLTFCDEMIVQKSSGLLYQQLATNIGATVFRTHRIRSFIGGVTRDEPQEYDASDTGTDTESASVSPDERSKLPSFASDDHPDPDPDFDPVDADEDEHLRVAAMAELDSTRILSDLLEMSEMIKPALDVIIQQQMYLNWQRMFGKMRLLLSQPGFGETVIPDKANEWDAKTRMRCFITTASKIQQIPFIDPEIALVITIQEMATDLTDLTDLTHDGSTSLSATLGEWTKRSVNDVEVLYKQAVKRFETFVEKKLARDEPSPSIDSFVFQTATTAIDIGRIKDLNSHLNPALQTTAKRISTPADLLNYARTLDWVTNLARSSR</sequence>
<reference evidence="3" key="1">
    <citation type="journal article" date="2018" name="Nat. Microbiol.">
        <title>Leveraging single-cell genomics to expand the fungal tree of life.</title>
        <authorList>
            <person name="Ahrendt S.R."/>
            <person name="Quandt C.A."/>
            <person name="Ciobanu D."/>
            <person name="Clum A."/>
            <person name="Salamov A."/>
            <person name="Andreopoulos B."/>
            <person name="Cheng J.F."/>
            <person name="Woyke T."/>
            <person name="Pelin A."/>
            <person name="Henrissat B."/>
            <person name="Reynolds N.K."/>
            <person name="Benny G.L."/>
            <person name="Smith M.E."/>
            <person name="James T.Y."/>
            <person name="Grigoriev I.V."/>
        </authorList>
    </citation>
    <scope>NUCLEOTIDE SEQUENCE [LARGE SCALE GENOMIC DNA]</scope>
    <source>
        <strain evidence="3">ATCC 52028</strain>
    </source>
</reference>
<evidence type="ECO:0000256" key="1">
    <source>
        <dbReference type="SAM" id="MobiDB-lite"/>
    </source>
</evidence>
<dbReference type="EMBL" id="ML014114">
    <property type="protein sequence ID" value="RKP04094.1"/>
    <property type="molecule type" value="Genomic_DNA"/>
</dbReference>
<proteinExistence type="predicted"/>
<dbReference type="AlphaFoldDB" id="A0A4P9XEW3"/>
<dbReference type="Proteomes" id="UP000274922">
    <property type="component" value="Unassembled WGS sequence"/>
</dbReference>
<feature type="compositionally biased region" description="Basic and acidic residues" evidence="1">
    <location>
        <begin position="104"/>
        <end position="121"/>
    </location>
</feature>
<organism evidence="2 3">
    <name type="scientific">Caulochytrium protostelioides</name>
    <dbReference type="NCBI Taxonomy" id="1555241"/>
    <lineage>
        <taxon>Eukaryota</taxon>
        <taxon>Fungi</taxon>
        <taxon>Fungi incertae sedis</taxon>
        <taxon>Chytridiomycota</taxon>
        <taxon>Chytridiomycota incertae sedis</taxon>
        <taxon>Chytridiomycetes</taxon>
        <taxon>Caulochytriales</taxon>
        <taxon>Caulochytriaceae</taxon>
        <taxon>Caulochytrium</taxon>
    </lineage>
</organism>
<evidence type="ECO:0000313" key="2">
    <source>
        <dbReference type="EMBL" id="RKP04094.1"/>
    </source>
</evidence>
<evidence type="ECO:0000313" key="3">
    <source>
        <dbReference type="Proteomes" id="UP000274922"/>
    </source>
</evidence>
<gene>
    <name evidence="2" type="ORF">CXG81DRAFT_16514</name>
</gene>
<name>A0A4P9XEW3_9FUNG</name>